<dbReference type="PROSITE" id="PS50137">
    <property type="entry name" value="DS_RBD"/>
    <property type="match status" value="1"/>
</dbReference>
<feature type="domain" description="XRN2-binding (XTBD)" evidence="6">
    <location>
        <begin position="13"/>
        <end position="96"/>
    </location>
</feature>
<evidence type="ECO:0000256" key="1">
    <source>
        <dbReference type="PROSITE-ProRule" id="PRU00266"/>
    </source>
</evidence>
<name>A0AAE1A4S4_9GAST</name>
<dbReference type="SUPFAM" id="SSF82708">
    <property type="entry name" value="R3H domain"/>
    <property type="match status" value="1"/>
</dbReference>
<feature type="region of interest" description="Disordered" evidence="2">
    <location>
        <begin position="109"/>
        <end position="129"/>
    </location>
</feature>
<feature type="domain" description="DRBM" evidence="3">
    <location>
        <begin position="444"/>
        <end position="478"/>
    </location>
</feature>
<dbReference type="SMART" id="SM00443">
    <property type="entry name" value="G_patch"/>
    <property type="match status" value="1"/>
</dbReference>
<dbReference type="Pfam" id="PF01585">
    <property type="entry name" value="G-patch"/>
    <property type="match status" value="1"/>
</dbReference>
<keyword evidence="1" id="KW-0694">RNA-binding</keyword>
<dbReference type="PROSITE" id="PS51061">
    <property type="entry name" value="R3H"/>
    <property type="match status" value="1"/>
</dbReference>
<sequence>MSCKSKASRRSATDLVRDEFESSREWKLRRLFLEANVGSITQDRLVCLSKCFINSAMYGCSYPRAVMKEIETRGYGLLEEYQQEAKEDRKAAAKKIYAVSFVKASDSKLEHKPEPCEKNNNQSDGGSGVQSTAVEIVDVAECQQKGSDIDDNAVGPDPDDLPGIVLTTVHRATPVLPLQKYKMLWASEKHPFIKKLRHLACKTLESTEEFALNKVMNSITKGFGVRVEFKEDKEAAKRLGESYAMQVFLNDCFVVTGLARSKALARKNGMELVLQKLYLPHLRKTEIESGDYEIQASMEPFTTTGNYHKRYMQTPPHSSLNKLGLTLPGKVLISHKDCLPPSLMQFSHKVSQMQILKATLGTVKPAQKDADLESLEYPLIGNSSKISNLAQRQDAFNLPSKKFILVQLSEIEEGPVSILHRSADFSCMVLDIEHTLHSPASISCEIRLEGQVIGQASSSNTKGAKSEAARRGLEYLGQHCWVLKLKGVDGTNTLSKNELLKEIQQRTDAIGETNLGNKMLRRMGWSGGGVGKHGIGIVEPVSSEGVLGRAGLGLSTLSTPGAEFEDRLFRQKVRTALKKYIESEEQEDLRFATEFSKEERKIIHQEASKFHLRTVSRGKQDNRFLTVGHKRSSQQLLQHISDCGGETNSYILLPPGSFQPHCHKAD</sequence>
<dbReference type="InterPro" id="IPR014720">
    <property type="entry name" value="dsRBD_dom"/>
</dbReference>
<dbReference type="Pfam" id="PF11952">
    <property type="entry name" value="XTBD"/>
    <property type="match status" value="1"/>
</dbReference>
<dbReference type="InterPro" id="IPR036867">
    <property type="entry name" value="R3H_dom_sf"/>
</dbReference>
<protein>
    <recommendedName>
        <fullName evidence="9">NF-kappa-B-repressing factor</fullName>
    </recommendedName>
</protein>
<dbReference type="InterPro" id="IPR000467">
    <property type="entry name" value="G_patch_dom"/>
</dbReference>
<dbReference type="EMBL" id="JAWDGP010002748">
    <property type="protein sequence ID" value="KAK3780282.1"/>
    <property type="molecule type" value="Genomic_DNA"/>
</dbReference>
<evidence type="ECO:0000259" key="5">
    <source>
        <dbReference type="PROSITE" id="PS51061"/>
    </source>
</evidence>
<dbReference type="InterPro" id="IPR021859">
    <property type="entry name" value="XTBD"/>
</dbReference>
<feature type="compositionally biased region" description="Polar residues" evidence="2">
    <location>
        <begin position="118"/>
        <end position="129"/>
    </location>
</feature>
<accession>A0AAE1A4S4</accession>
<dbReference type="PANTHER" id="PTHR48430">
    <property type="entry name" value="PARTNER OF XRN-2 PROTEIN 1"/>
    <property type="match status" value="1"/>
</dbReference>
<dbReference type="InterPro" id="IPR001374">
    <property type="entry name" value="R3H_dom"/>
</dbReference>
<dbReference type="AlphaFoldDB" id="A0AAE1A4S4"/>
<dbReference type="Gene3D" id="3.30.1370.50">
    <property type="entry name" value="R3H-like domain"/>
    <property type="match status" value="1"/>
</dbReference>
<gene>
    <name evidence="7" type="ORF">RRG08_006188</name>
</gene>
<keyword evidence="8" id="KW-1185">Reference proteome</keyword>
<proteinExistence type="predicted"/>
<evidence type="ECO:0000259" key="3">
    <source>
        <dbReference type="PROSITE" id="PS50137"/>
    </source>
</evidence>
<comment type="caution">
    <text evidence="7">The sequence shown here is derived from an EMBL/GenBank/DDBJ whole genome shotgun (WGS) entry which is preliminary data.</text>
</comment>
<dbReference type="PANTHER" id="PTHR48430:SF1">
    <property type="entry name" value="PARTNER OF XRN-2 PROTEIN 1"/>
    <property type="match status" value="1"/>
</dbReference>
<dbReference type="PROSITE" id="PS50174">
    <property type="entry name" value="G_PATCH"/>
    <property type="match status" value="1"/>
</dbReference>
<dbReference type="PROSITE" id="PS51827">
    <property type="entry name" value="XTBD"/>
    <property type="match status" value="1"/>
</dbReference>
<evidence type="ECO:0000259" key="6">
    <source>
        <dbReference type="PROSITE" id="PS51827"/>
    </source>
</evidence>
<evidence type="ECO:0000256" key="2">
    <source>
        <dbReference type="SAM" id="MobiDB-lite"/>
    </source>
</evidence>
<feature type="domain" description="R3H" evidence="5">
    <location>
        <begin position="567"/>
        <end position="631"/>
    </location>
</feature>
<reference evidence="7" key="1">
    <citation type="journal article" date="2023" name="G3 (Bethesda)">
        <title>A reference genome for the long-term kleptoplast-retaining sea slug Elysia crispata morphotype clarki.</title>
        <authorList>
            <person name="Eastman K.E."/>
            <person name="Pendleton A.L."/>
            <person name="Shaikh M.A."/>
            <person name="Suttiyut T."/>
            <person name="Ogas R."/>
            <person name="Tomko P."/>
            <person name="Gavelis G."/>
            <person name="Widhalm J.R."/>
            <person name="Wisecaver J.H."/>
        </authorList>
    </citation>
    <scope>NUCLEOTIDE SEQUENCE</scope>
    <source>
        <strain evidence="7">ECLA1</strain>
    </source>
</reference>
<dbReference type="GO" id="GO:0003723">
    <property type="term" value="F:RNA binding"/>
    <property type="evidence" value="ECO:0007669"/>
    <property type="project" value="UniProtKB-UniRule"/>
</dbReference>
<evidence type="ECO:0000313" key="8">
    <source>
        <dbReference type="Proteomes" id="UP001283361"/>
    </source>
</evidence>
<dbReference type="Proteomes" id="UP001283361">
    <property type="component" value="Unassembled WGS sequence"/>
</dbReference>
<feature type="domain" description="G-patch" evidence="4">
    <location>
        <begin position="512"/>
        <end position="557"/>
    </location>
</feature>
<evidence type="ECO:0000313" key="7">
    <source>
        <dbReference type="EMBL" id="KAK3780282.1"/>
    </source>
</evidence>
<dbReference type="Pfam" id="PF01424">
    <property type="entry name" value="R3H"/>
    <property type="match status" value="1"/>
</dbReference>
<dbReference type="SMART" id="SM00393">
    <property type="entry name" value="R3H"/>
    <property type="match status" value="1"/>
</dbReference>
<evidence type="ECO:0000259" key="4">
    <source>
        <dbReference type="PROSITE" id="PS50174"/>
    </source>
</evidence>
<evidence type="ECO:0008006" key="9">
    <source>
        <dbReference type="Google" id="ProtNLM"/>
    </source>
</evidence>
<organism evidence="7 8">
    <name type="scientific">Elysia crispata</name>
    <name type="common">lettuce slug</name>
    <dbReference type="NCBI Taxonomy" id="231223"/>
    <lineage>
        <taxon>Eukaryota</taxon>
        <taxon>Metazoa</taxon>
        <taxon>Spiralia</taxon>
        <taxon>Lophotrochozoa</taxon>
        <taxon>Mollusca</taxon>
        <taxon>Gastropoda</taxon>
        <taxon>Heterobranchia</taxon>
        <taxon>Euthyneura</taxon>
        <taxon>Panpulmonata</taxon>
        <taxon>Sacoglossa</taxon>
        <taxon>Placobranchoidea</taxon>
        <taxon>Plakobranchidae</taxon>
        <taxon>Elysia</taxon>
    </lineage>
</organism>